<reference evidence="3" key="1">
    <citation type="submission" date="2022-11" db="UniProtKB">
        <authorList>
            <consortium name="WormBaseParasite"/>
        </authorList>
    </citation>
    <scope>IDENTIFICATION</scope>
</reference>
<proteinExistence type="predicted"/>
<dbReference type="Proteomes" id="UP000887540">
    <property type="component" value="Unplaced"/>
</dbReference>
<sequence length="297" mass="35043">LPIDEKEAKKRLEILEQQLVGGEKANDEVLKQKRYKKMKEAEKKMQRLAQAIQNADHDDPLLQAYSSTQEKLDALVKKFNYEVQKVRSLESEIQDITAEFELDRLDYLETIRKQDQQLKLCQQILEKIQPAIKKDSNYYDIEKIKKSAVWNEDQSRWILQELQMNRHILPNAHNVMPAASAELNHFSDTDEMDDSRLKKRLERSMEEDFVKSYFKQINKNDLINKYKSDKYQNNSQEKISNFMKRNQRVNGLMNGVVYTDDIYTNGNNNESNGMHRVISGKKKPQRLESLNVSRNRV</sequence>
<protein>
    <submittedName>
        <fullName evidence="3">Kinesin-like protein KIF17</fullName>
    </submittedName>
</protein>
<evidence type="ECO:0000256" key="1">
    <source>
        <dbReference type="SAM" id="Coils"/>
    </source>
</evidence>
<feature type="coiled-coil region" evidence="1">
    <location>
        <begin position="5"/>
        <end position="58"/>
    </location>
</feature>
<evidence type="ECO:0000313" key="2">
    <source>
        <dbReference type="Proteomes" id="UP000887540"/>
    </source>
</evidence>
<keyword evidence="2" id="KW-1185">Reference proteome</keyword>
<evidence type="ECO:0000313" key="3">
    <source>
        <dbReference type="WBParaSite" id="ACRNAN_scaffold863.g16069.t1"/>
    </source>
</evidence>
<name>A0A914EIT8_9BILA</name>
<accession>A0A914EIT8</accession>
<dbReference type="AlphaFoldDB" id="A0A914EIT8"/>
<dbReference type="WBParaSite" id="ACRNAN_scaffold863.g16069.t1">
    <property type="protein sequence ID" value="ACRNAN_scaffold863.g16069.t1"/>
    <property type="gene ID" value="ACRNAN_scaffold863.g16069"/>
</dbReference>
<organism evidence="2 3">
    <name type="scientific">Acrobeloides nanus</name>
    <dbReference type="NCBI Taxonomy" id="290746"/>
    <lineage>
        <taxon>Eukaryota</taxon>
        <taxon>Metazoa</taxon>
        <taxon>Ecdysozoa</taxon>
        <taxon>Nematoda</taxon>
        <taxon>Chromadorea</taxon>
        <taxon>Rhabditida</taxon>
        <taxon>Tylenchina</taxon>
        <taxon>Cephalobomorpha</taxon>
        <taxon>Cephaloboidea</taxon>
        <taxon>Cephalobidae</taxon>
        <taxon>Acrobeloides</taxon>
    </lineage>
</organism>
<keyword evidence="1" id="KW-0175">Coiled coil</keyword>